<comment type="similarity">
    <text evidence="1">Belongs to the methyltransferase superfamily. Type-7 methyltransferase family.</text>
</comment>
<comment type="caution">
    <text evidence="6">The sequence shown here is derived from an EMBL/GenBank/DDBJ whole genome shotgun (WGS) entry which is preliminary data.</text>
</comment>
<evidence type="ECO:0000256" key="3">
    <source>
        <dbReference type="ARBA" id="ARBA00022679"/>
    </source>
</evidence>
<keyword evidence="7" id="KW-1185">Reference proteome</keyword>
<protein>
    <submittedName>
        <fullName evidence="6">Benzoate carboxyl methyltransferase-like</fullName>
    </submittedName>
</protein>
<dbReference type="InterPro" id="IPR029063">
    <property type="entry name" value="SAM-dependent_MTases_sf"/>
</dbReference>
<evidence type="ECO:0000313" key="6">
    <source>
        <dbReference type="EMBL" id="KAK1386994.1"/>
    </source>
</evidence>
<dbReference type="GO" id="GO:0032259">
    <property type="term" value="P:methylation"/>
    <property type="evidence" value="ECO:0007669"/>
    <property type="project" value="UniProtKB-KW"/>
</dbReference>
<keyword evidence="2 6" id="KW-0489">Methyltransferase</keyword>
<sequence length="182" mass="20599">MRAKEMISNGRMVLTLIGRSTADPCNNDCCHVYGLLAKSLHDMVAEGLIHEEDINSFNLPIYTPCTDELKAIIESENSFTIDKFETFEVNWDTRNESEILKSEDSSGKFIADTIRAIIEPLLASHFGNTFMDKLFERYAMHVTEHLSKEEPNYFNIVISLTKKGAKDKSAHQLSKYGQKGTT</sequence>
<evidence type="ECO:0000256" key="4">
    <source>
        <dbReference type="ARBA" id="ARBA00022723"/>
    </source>
</evidence>
<gene>
    <name evidence="6" type="ORF">POM88_015172</name>
</gene>
<evidence type="ECO:0000256" key="5">
    <source>
        <dbReference type="ARBA" id="ARBA00022842"/>
    </source>
</evidence>
<keyword evidence="3" id="KW-0808">Transferase</keyword>
<dbReference type="InterPro" id="IPR005299">
    <property type="entry name" value="MeTrfase_7"/>
</dbReference>
<dbReference type="AlphaFoldDB" id="A0AAD8IJD3"/>
<dbReference type="Proteomes" id="UP001237642">
    <property type="component" value="Unassembled WGS sequence"/>
</dbReference>
<evidence type="ECO:0000256" key="2">
    <source>
        <dbReference type="ARBA" id="ARBA00022603"/>
    </source>
</evidence>
<dbReference type="Pfam" id="PF03492">
    <property type="entry name" value="Methyltransf_7"/>
    <property type="match status" value="1"/>
</dbReference>
<dbReference type="GO" id="GO:0046872">
    <property type="term" value="F:metal ion binding"/>
    <property type="evidence" value="ECO:0007669"/>
    <property type="project" value="UniProtKB-KW"/>
</dbReference>
<dbReference type="EMBL" id="JAUIZM010000004">
    <property type="protein sequence ID" value="KAK1386994.1"/>
    <property type="molecule type" value="Genomic_DNA"/>
</dbReference>
<keyword evidence="4" id="KW-0479">Metal-binding</keyword>
<dbReference type="SUPFAM" id="SSF53335">
    <property type="entry name" value="S-adenosyl-L-methionine-dependent methyltransferases"/>
    <property type="match status" value="1"/>
</dbReference>
<reference evidence="6" key="2">
    <citation type="submission" date="2023-05" db="EMBL/GenBank/DDBJ databases">
        <authorList>
            <person name="Schelkunov M.I."/>
        </authorList>
    </citation>
    <scope>NUCLEOTIDE SEQUENCE</scope>
    <source>
        <strain evidence="6">Hsosn_3</strain>
        <tissue evidence="6">Leaf</tissue>
    </source>
</reference>
<dbReference type="GO" id="GO:0008168">
    <property type="term" value="F:methyltransferase activity"/>
    <property type="evidence" value="ECO:0007669"/>
    <property type="project" value="UniProtKB-KW"/>
</dbReference>
<name>A0AAD8IJD3_9APIA</name>
<accession>A0AAD8IJD3</accession>
<proteinExistence type="inferred from homology"/>
<keyword evidence="5" id="KW-0460">Magnesium</keyword>
<dbReference type="PANTHER" id="PTHR31009">
    <property type="entry name" value="S-ADENOSYL-L-METHIONINE:CARBOXYL METHYLTRANSFERASE FAMILY PROTEIN"/>
    <property type="match status" value="1"/>
</dbReference>
<dbReference type="InterPro" id="IPR042086">
    <property type="entry name" value="MeTrfase_capping"/>
</dbReference>
<evidence type="ECO:0000256" key="1">
    <source>
        <dbReference type="ARBA" id="ARBA00007967"/>
    </source>
</evidence>
<reference evidence="6" key="1">
    <citation type="submission" date="2023-02" db="EMBL/GenBank/DDBJ databases">
        <title>Genome of toxic invasive species Heracleum sosnowskyi carries increased number of genes despite the absence of recent whole-genome duplications.</title>
        <authorList>
            <person name="Schelkunov M."/>
            <person name="Shtratnikova V."/>
            <person name="Makarenko M."/>
            <person name="Klepikova A."/>
            <person name="Omelchenko D."/>
            <person name="Novikova G."/>
            <person name="Obukhova E."/>
            <person name="Bogdanov V."/>
            <person name="Penin A."/>
            <person name="Logacheva M."/>
        </authorList>
    </citation>
    <scope>NUCLEOTIDE SEQUENCE</scope>
    <source>
        <strain evidence="6">Hsosn_3</strain>
        <tissue evidence="6">Leaf</tissue>
    </source>
</reference>
<evidence type="ECO:0000313" key="7">
    <source>
        <dbReference type="Proteomes" id="UP001237642"/>
    </source>
</evidence>
<organism evidence="6 7">
    <name type="scientific">Heracleum sosnowskyi</name>
    <dbReference type="NCBI Taxonomy" id="360622"/>
    <lineage>
        <taxon>Eukaryota</taxon>
        <taxon>Viridiplantae</taxon>
        <taxon>Streptophyta</taxon>
        <taxon>Embryophyta</taxon>
        <taxon>Tracheophyta</taxon>
        <taxon>Spermatophyta</taxon>
        <taxon>Magnoliopsida</taxon>
        <taxon>eudicotyledons</taxon>
        <taxon>Gunneridae</taxon>
        <taxon>Pentapetalae</taxon>
        <taxon>asterids</taxon>
        <taxon>campanulids</taxon>
        <taxon>Apiales</taxon>
        <taxon>Apiaceae</taxon>
        <taxon>Apioideae</taxon>
        <taxon>apioid superclade</taxon>
        <taxon>Tordylieae</taxon>
        <taxon>Tordyliinae</taxon>
        <taxon>Heracleum</taxon>
    </lineage>
</organism>
<dbReference type="Gene3D" id="1.10.1200.270">
    <property type="entry name" value="Methyltransferase, alpha-helical capping domain"/>
    <property type="match status" value="1"/>
</dbReference>